<feature type="domain" description="Gfo/Idh/MocA-like oxidoreductase N-terminal" evidence="1">
    <location>
        <begin position="5"/>
        <end position="97"/>
    </location>
</feature>
<dbReference type="PANTHER" id="PTHR43377:SF6">
    <property type="entry name" value="GFO_IDH_MOCA-LIKE OXIDOREDUCTASE N-TERMINAL DOMAIN-CONTAINING PROTEIN"/>
    <property type="match status" value="1"/>
</dbReference>
<dbReference type="Gene3D" id="3.30.360.10">
    <property type="entry name" value="Dihydrodipicolinate Reductase, domain 2"/>
    <property type="match status" value="1"/>
</dbReference>
<protein>
    <recommendedName>
        <fullName evidence="1">Gfo/Idh/MocA-like oxidoreductase N-terminal domain-containing protein</fullName>
    </recommendedName>
</protein>
<dbReference type="AlphaFoldDB" id="A0A382CGJ4"/>
<feature type="non-terminal residue" evidence="2">
    <location>
        <position position="127"/>
    </location>
</feature>
<dbReference type="EMBL" id="UINC01034241">
    <property type="protein sequence ID" value="SVB24781.1"/>
    <property type="molecule type" value="Genomic_DNA"/>
</dbReference>
<dbReference type="InterPro" id="IPR036291">
    <property type="entry name" value="NAD(P)-bd_dom_sf"/>
</dbReference>
<sequence>MDALGGIVENNTALLQDISKSYPNVESYPSLEDALKNDDFSGFTVATPAETHYKLSKEIIEANKHVLVEKPFTLNVENAEKLVKLAGERNVNLMVGHVLLFHPAIKKIKKFLFEGKIGELQYIYSNR</sequence>
<dbReference type="GO" id="GO:0000166">
    <property type="term" value="F:nucleotide binding"/>
    <property type="evidence" value="ECO:0007669"/>
    <property type="project" value="InterPro"/>
</dbReference>
<dbReference type="InterPro" id="IPR000683">
    <property type="entry name" value="Gfo/Idh/MocA-like_OxRdtase_N"/>
</dbReference>
<dbReference type="Pfam" id="PF01408">
    <property type="entry name" value="GFO_IDH_MocA"/>
    <property type="match status" value="1"/>
</dbReference>
<name>A0A382CGJ4_9ZZZZ</name>
<accession>A0A382CGJ4</accession>
<gene>
    <name evidence="2" type="ORF">METZ01_LOCUS177635</name>
</gene>
<organism evidence="2">
    <name type="scientific">marine metagenome</name>
    <dbReference type="NCBI Taxonomy" id="408172"/>
    <lineage>
        <taxon>unclassified sequences</taxon>
        <taxon>metagenomes</taxon>
        <taxon>ecological metagenomes</taxon>
    </lineage>
</organism>
<proteinExistence type="predicted"/>
<dbReference type="Gene3D" id="3.40.50.720">
    <property type="entry name" value="NAD(P)-binding Rossmann-like Domain"/>
    <property type="match status" value="1"/>
</dbReference>
<reference evidence="2" key="1">
    <citation type="submission" date="2018-05" db="EMBL/GenBank/DDBJ databases">
        <authorList>
            <person name="Lanie J.A."/>
            <person name="Ng W.-L."/>
            <person name="Kazmierczak K.M."/>
            <person name="Andrzejewski T.M."/>
            <person name="Davidsen T.M."/>
            <person name="Wayne K.J."/>
            <person name="Tettelin H."/>
            <person name="Glass J.I."/>
            <person name="Rusch D."/>
            <person name="Podicherti R."/>
            <person name="Tsui H.-C.T."/>
            <person name="Winkler M.E."/>
        </authorList>
    </citation>
    <scope>NUCLEOTIDE SEQUENCE</scope>
</reference>
<dbReference type="SUPFAM" id="SSF51735">
    <property type="entry name" value="NAD(P)-binding Rossmann-fold domains"/>
    <property type="match status" value="1"/>
</dbReference>
<dbReference type="PANTHER" id="PTHR43377">
    <property type="entry name" value="BILIVERDIN REDUCTASE A"/>
    <property type="match status" value="1"/>
</dbReference>
<evidence type="ECO:0000313" key="2">
    <source>
        <dbReference type="EMBL" id="SVB24781.1"/>
    </source>
</evidence>
<evidence type="ECO:0000259" key="1">
    <source>
        <dbReference type="Pfam" id="PF01408"/>
    </source>
</evidence>
<dbReference type="InterPro" id="IPR051450">
    <property type="entry name" value="Gfo/Idh/MocA_Oxidoreductases"/>
</dbReference>